<dbReference type="WBParaSite" id="Hba_15526">
    <property type="protein sequence ID" value="Hba_15526"/>
    <property type="gene ID" value="Hba_15526"/>
</dbReference>
<accession>A0A1I7XDJ1</accession>
<name>A0A1I7XDJ1_HETBA</name>
<organism evidence="1 2">
    <name type="scientific">Heterorhabditis bacteriophora</name>
    <name type="common">Entomopathogenic nematode worm</name>
    <dbReference type="NCBI Taxonomy" id="37862"/>
    <lineage>
        <taxon>Eukaryota</taxon>
        <taxon>Metazoa</taxon>
        <taxon>Ecdysozoa</taxon>
        <taxon>Nematoda</taxon>
        <taxon>Chromadorea</taxon>
        <taxon>Rhabditida</taxon>
        <taxon>Rhabditina</taxon>
        <taxon>Rhabditomorpha</taxon>
        <taxon>Strongyloidea</taxon>
        <taxon>Heterorhabditidae</taxon>
        <taxon>Heterorhabditis</taxon>
    </lineage>
</organism>
<keyword evidence="1" id="KW-1185">Reference proteome</keyword>
<proteinExistence type="predicted"/>
<sequence length="170" mass="19384">MQLKTMLDVNYEKEKRNDALATAILKDKVKPNRLIVDQSDKDDNSVIALSQAKMDELRLFRGDTVVLKVILLEIAEKSATIFISMLSEENMNDVDTLEIYNNLIFLTKSVINEYRVSEISLSAEIRKRNLGSEMLLERVEVKMCILSRDPITLLSLFRLGSGLLFSKTLL</sequence>
<evidence type="ECO:0000313" key="2">
    <source>
        <dbReference type="WBParaSite" id="Hba_15526"/>
    </source>
</evidence>
<reference evidence="2" key="1">
    <citation type="submission" date="2016-11" db="UniProtKB">
        <authorList>
            <consortium name="WormBaseParasite"/>
        </authorList>
    </citation>
    <scope>IDENTIFICATION</scope>
</reference>
<dbReference type="Proteomes" id="UP000095283">
    <property type="component" value="Unplaced"/>
</dbReference>
<protein>
    <submittedName>
        <fullName evidence="2">Uncharacterized protein</fullName>
    </submittedName>
</protein>
<evidence type="ECO:0000313" key="1">
    <source>
        <dbReference type="Proteomes" id="UP000095283"/>
    </source>
</evidence>
<dbReference type="InterPro" id="IPR009010">
    <property type="entry name" value="Asp_de-COase-like_dom_sf"/>
</dbReference>
<dbReference type="AlphaFoldDB" id="A0A1I7XDJ1"/>
<dbReference type="SUPFAM" id="SSF50692">
    <property type="entry name" value="ADC-like"/>
    <property type="match status" value="1"/>
</dbReference>
<dbReference type="Gene3D" id="2.40.40.20">
    <property type="match status" value="1"/>
</dbReference>